<accession>A0A0F9X500</accession>
<evidence type="ECO:0000313" key="2">
    <source>
        <dbReference type="EMBL" id="KKN86633.1"/>
    </source>
</evidence>
<feature type="transmembrane region" description="Helical" evidence="1">
    <location>
        <begin position="18"/>
        <end position="36"/>
    </location>
</feature>
<gene>
    <name evidence="2" type="ORF">LCGC14_0268100</name>
</gene>
<feature type="non-terminal residue" evidence="2">
    <location>
        <position position="63"/>
    </location>
</feature>
<reference evidence="2" key="1">
    <citation type="journal article" date="2015" name="Nature">
        <title>Complex archaea that bridge the gap between prokaryotes and eukaryotes.</title>
        <authorList>
            <person name="Spang A."/>
            <person name="Saw J.H."/>
            <person name="Jorgensen S.L."/>
            <person name="Zaremba-Niedzwiedzka K."/>
            <person name="Martijn J."/>
            <person name="Lind A.E."/>
            <person name="van Eijk R."/>
            <person name="Schleper C."/>
            <person name="Guy L."/>
            <person name="Ettema T.J."/>
        </authorList>
    </citation>
    <scope>NUCLEOTIDE SEQUENCE</scope>
</reference>
<proteinExistence type="predicted"/>
<dbReference type="AlphaFoldDB" id="A0A0F9X500"/>
<keyword evidence="1" id="KW-0472">Membrane</keyword>
<feature type="transmembrane region" description="Helical" evidence="1">
    <location>
        <begin position="43"/>
        <end position="60"/>
    </location>
</feature>
<sequence length="63" mass="7276">MTDINEYDDYVHRLGKLVPVYVIALIFAVEPLLYIFQGDETKVLVTLLLLVVVVVLIWNTEVR</sequence>
<keyword evidence="1" id="KW-0812">Transmembrane</keyword>
<protein>
    <submittedName>
        <fullName evidence="2">Uncharacterized protein</fullName>
    </submittedName>
</protein>
<name>A0A0F9X500_9ZZZZ</name>
<keyword evidence="1" id="KW-1133">Transmembrane helix</keyword>
<evidence type="ECO:0000256" key="1">
    <source>
        <dbReference type="SAM" id="Phobius"/>
    </source>
</evidence>
<organism evidence="2">
    <name type="scientific">marine sediment metagenome</name>
    <dbReference type="NCBI Taxonomy" id="412755"/>
    <lineage>
        <taxon>unclassified sequences</taxon>
        <taxon>metagenomes</taxon>
        <taxon>ecological metagenomes</taxon>
    </lineage>
</organism>
<comment type="caution">
    <text evidence="2">The sequence shown here is derived from an EMBL/GenBank/DDBJ whole genome shotgun (WGS) entry which is preliminary data.</text>
</comment>
<dbReference type="EMBL" id="LAZR01000146">
    <property type="protein sequence ID" value="KKN86633.1"/>
    <property type="molecule type" value="Genomic_DNA"/>
</dbReference>